<feature type="compositionally biased region" description="Polar residues" evidence="6">
    <location>
        <begin position="299"/>
        <end position="313"/>
    </location>
</feature>
<feature type="domain" description="RRM" evidence="7">
    <location>
        <begin position="174"/>
        <end position="251"/>
    </location>
</feature>
<keyword evidence="3 5" id="KW-0694">RNA-binding</keyword>
<protein>
    <submittedName>
        <fullName evidence="8">RNA-binding protein</fullName>
    </submittedName>
</protein>
<evidence type="ECO:0000256" key="3">
    <source>
        <dbReference type="ARBA" id="ARBA00022884"/>
    </source>
</evidence>
<proteinExistence type="inferred from homology"/>
<dbReference type="OrthoDB" id="442677at2759"/>
<feature type="compositionally biased region" description="Basic residues" evidence="6">
    <location>
        <begin position="267"/>
        <end position="276"/>
    </location>
</feature>
<feature type="compositionally biased region" description="Polar residues" evidence="6">
    <location>
        <begin position="19"/>
        <end position="37"/>
    </location>
</feature>
<reference evidence="8" key="1">
    <citation type="submission" date="2022-10" db="EMBL/GenBank/DDBJ databases">
        <title>Novel sulphate-reducing endosymbionts in the free-living metamonad Anaeramoeba.</title>
        <authorList>
            <person name="Jerlstrom-Hultqvist J."/>
            <person name="Cepicka I."/>
            <person name="Gallot-Lavallee L."/>
            <person name="Salas-Leiva D."/>
            <person name="Curtis B.A."/>
            <person name="Zahonova K."/>
            <person name="Pipaliya S."/>
            <person name="Dacks J."/>
            <person name="Roger A.J."/>
        </authorList>
    </citation>
    <scope>NUCLEOTIDE SEQUENCE</scope>
    <source>
        <strain evidence="8">BMAN</strain>
    </source>
</reference>
<evidence type="ECO:0000259" key="7">
    <source>
        <dbReference type="PROSITE" id="PS50102"/>
    </source>
</evidence>
<feature type="compositionally biased region" description="Basic residues" evidence="6">
    <location>
        <begin position="45"/>
        <end position="56"/>
    </location>
</feature>
<feature type="compositionally biased region" description="Polar residues" evidence="6">
    <location>
        <begin position="1"/>
        <end position="11"/>
    </location>
</feature>
<dbReference type="AlphaFoldDB" id="A0A9Q0R5G0"/>
<evidence type="ECO:0000313" key="8">
    <source>
        <dbReference type="EMBL" id="KAJ5067959.1"/>
    </source>
</evidence>
<feature type="region of interest" description="Disordered" evidence="6">
    <location>
        <begin position="250"/>
        <end position="374"/>
    </location>
</feature>
<gene>
    <name evidence="8" type="ORF">M0811_12766</name>
</gene>
<comment type="similarity">
    <text evidence="2">Belongs to the RRM RBM34 family.</text>
</comment>
<dbReference type="SMART" id="SM00360">
    <property type="entry name" value="RRM"/>
    <property type="match status" value="2"/>
</dbReference>
<keyword evidence="4" id="KW-0539">Nucleus</keyword>
<dbReference type="InterPro" id="IPR035979">
    <property type="entry name" value="RBD_domain_sf"/>
</dbReference>
<name>A0A9Q0R5G0_ANAIG</name>
<keyword evidence="9" id="KW-1185">Reference proteome</keyword>
<comment type="subcellular location">
    <subcellularLocation>
        <location evidence="1">Nucleus</location>
        <location evidence="1">Nucleolus</location>
    </subcellularLocation>
</comment>
<evidence type="ECO:0000256" key="1">
    <source>
        <dbReference type="ARBA" id="ARBA00004604"/>
    </source>
</evidence>
<dbReference type="GO" id="GO:0005730">
    <property type="term" value="C:nucleolus"/>
    <property type="evidence" value="ECO:0007669"/>
    <property type="project" value="UniProtKB-SubCell"/>
</dbReference>
<dbReference type="PANTHER" id="PTHR23236:SF25">
    <property type="entry name" value="RNA-BINDING PROTEIN 34"/>
    <property type="match status" value="1"/>
</dbReference>
<dbReference type="PROSITE" id="PS50102">
    <property type="entry name" value="RRM"/>
    <property type="match status" value="2"/>
</dbReference>
<feature type="region of interest" description="Disordered" evidence="6">
    <location>
        <begin position="1"/>
        <end position="61"/>
    </location>
</feature>
<feature type="domain" description="RRM" evidence="7">
    <location>
        <begin position="67"/>
        <end position="166"/>
    </location>
</feature>
<dbReference type="PANTHER" id="PTHR23236">
    <property type="entry name" value="EUKARYOTIC TRANSLATION INITIATION FACTOR 4B/4H"/>
    <property type="match status" value="1"/>
</dbReference>
<dbReference type="Pfam" id="PF00076">
    <property type="entry name" value="RRM_1"/>
    <property type="match status" value="2"/>
</dbReference>
<evidence type="ECO:0000313" key="9">
    <source>
        <dbReference type="Proteomes" id="UP001149090"/>
    </source>
</evidence>
<feature type="compositionally biased region" description="Basic residues" evidence="6">
    <location>
        <begin position="322"/>
        <end position="345"/>
    </location>
</feature>
<dbReference type="GO" id="GO:0019843">
    <property type="term" value="F:rRNA binding"/>
    <property type="evidence" value="ECO:0007669"/>
    <property type="project" value="TreeGrafter"/>
</dbReference>
<dbReference type="Gene3D" id="3.30.70.330">
    <property type="match status" value="2"/>
</dbReference>
<feature type="compositionally biased region" description="Basic and acidic residues" evidence="6">
    <location>
        <begin position="277"/>
        <end position="289"/>
    </location>
</feature>
<dbReference type="InterPro" id="IPR000504">
    <property type="entry name" value="RRM_dom"/>
</dbReference>
<dbReference type="GO" id="GO:0000463">
    <property type="term" value="P:maturation of LSU-rRNA from tricistronic rRNA transcript (SSU-rRNA, 5.8S rRNA, LSU-rRNA)"/>
    <property type="evidence" value="ECO:0007669"/>
    <property type="project" value="TreeGrafter"/>
</dbReference>
<dbReference type="InterPro" id="IPR012677">
    <property type="entry name" value="Nucleotide-bd_a/b_plait_sf"/>
</dbReference>
<dbReference type="Proteomes" id="UP001149090">
    <property type="component" value="Unassembled WGS sequence"/>
</dbReference>
<accession>A0A9Q0R5G0</accession>
<evidence type="ECO:0000256" key="2">
    <source>
        <dbReference type="ARBA" id="ARBA00007077"/>
    </source>
</evidence>
<evidence type="ECO:0000256" key="5">
    <source>
        <dbReference type="PROSITE-ProRule" id="PRU00176"/>
    </source>
</evidence>
<dbReference type="OMA" id="FMNISPV"/>
<comment type="caution">
    <text evidence="8">The sequence shown here is derived from an EMBL/GenBank/DDBJ whole genome shotgun (WGS) entry which is preliminary data.</text>
</comment>
<dbReference type="EMBL" id="JAPDFW010000123">
    <property type="protein sequence ID" value="KAJ5067959.1"/>
    <property type="molecule type" value="Genomic_DNA"/>
</dbReference>
<dbReference type="SUPFAM" id="SSF54928">
    <property type="entry name" value="RNA-binding domain, RBD"/>
    <property type="match status" value="2"/>
</dbReference>
<organism evidence="8 9">
    <name type="scientific">Anaeramoeba ignava</name>
    <name type="common">Anaerobic marine amoeba</name>
    <dbReference type="NCBI Taxonomy" id="1746090"/>
    <lineage>
        <taxon>Eukaryota</taxon>
        <taxon>Metamonada</taxon>
        <taxon>Anaeramoebidae</taxon>
        <taxon>Anaeramoeba</taxon>
    </lineage>
</organism>
<evidence type="ECO:0000256" key="4">
    <source>
        <dbReference type="ARBA" id="ARBA00023242"/>
    </source>
</evidence>
<sequence length="389" mass="45879">MNQESNSNQKNRLLDILSSKPTTISEKQTNEQKIINQKNLEEKLKNRKKEKTRTKPTKKEKEEINQRTIFIGNLPVEIKKKKLEKIFKEFGKIESIRFRSTAFEILPDKKIKPKKVSAIKKEIDKEVSPTQNCYLLYENKESAKKAVKMNGIEIEGYKIHVCLEENKKDYNEKLCVFVGNLNYNVTELEIQDFFKECGEINYVHIVRDKFTRRGKGFAYVNFKHRKSVPFALQLNGEILKERPIRVSKVNYSQDSEQKVNQNQKNQKNQKKRKNFKERKPFPKEREKIRQQKVGAQNLAIPNQSEKSNQNQVFNSNLEKPKNSPKKNNSKNNSKKKRKILNKKSNKTVQNNIHRNSNKHFSGFQAADNPETSRKLFHKLFQKKKNKKNN</sequence>
<evidence type="ECO:0000256" key="6">
    <source>
        <dbReference type="SAM" id="MobiDB-lite"/>
    </source>
</evidence>